<dbReference type="PANTHER" id="PTHR46268:SF6">
    <property type="entry name" value="UNIVERSAL STRESS PROTEIN UP12"/>
    <property type="match status" value="1"/>
</dbReference>
<accession>A0ABS8Z9S0</accession>
<dbReference type="PANTHER" id="PTHR46268">
    <property type="entry name" value="STRESS RESPONSE PROTEIN NHAX"/>
    <property type="match status" value="1"/>
</dbReference>
<dbReference type="InterPro" id="IPR006016">
    <property type="entry name" value="UspA"/>
</dbReference>
<proteinExistence type="inferred from homology"/>
<feature type="domain" description="UspA" evidence="2">
    <location>
        <begin position="6"/>
        <end position="145"/>
    </location>
</feature>
<keyword evidence="4" id="KW-1185">Reference proteome</keyword>
<evidence type="ECO:0000313" key="4">
    <source>
        <dbReference type="Proteomes" id="UP001521150"/>
    </source>
</evidence>
<protein>
    <submittedName>
        <fullName evidence="3">Universal stress protein</fullName>
    </submittedName>
</protein>
<comment type="caution">
    <text evidence="3">The sequence shown here is derived from an EMBL/GenBank/DDBJ whole genome shotgun (WGS) entry which is preliminary data.</text>
</comment>
<dbReference type="Proteomes" id="UP001521150">
    <property type="component" value="Unassembled WGS sequence"/>
</dbReference>
<dbReference type="RefSeq" id="WP_233726113.1">
    <property type="nucleotide sequence ID" value="NZ_JAJVCN010000001.1"/>
</dbReference>
<evidence type="ECO:0000256" key="1">
    <source>
        <dbReference type="ARBA" id="ARBA00008791"/>
    </source>
</evidence>
<gene>
    <name evidence="3" type="ORF">LWC34_17570</name>
</gene>
<reference evidence="3 4" key="1">
    <citation type="submission" date="2021-12" db="EMBL/GenBank/DDBJ databases">
        <title>Genome sequence of Kibdelosporangium philippinense ATCC 49844.</title>
        <authorList>
            <person name="Fedorov E.A."/>
            <person name="Omeragic M."/>
            <person name="Shalygina K.F."/>
            <person name="Maclea K.S."/>
        </authorList>
    </citation>
    <scope>NUCLEOTIDE SEQUENCE [LARGE SCALE GENOMIC DNA]</scope>
    <source>
        <strain evidence="3 4">ATCC 49844</strain>
    </source>
</reference>
<organism evidence="3 4">
    <name type="scientific">Kibdelosporangium philippinense</name>
    <dbReference type="NCBI Taxonomy" id="211113"/>
    <lineage>
        <taxon>Bacteria</taxon>
        <taxon>Bacillati</taxon>
        <taxon>Actinomycetota</taxon>
        <taxon>Actinomycetes</taxon>
        <taxon>Pseudonocardiales</taxon>
        <taxon>Pseudonocardiaceae</taxon>
        <taxon>Kibdelosporangium</taxon>
    </lineage>
</organism>
<dbReference type="SUPFAM" id="SSF52402">
    <property type="entry name" value="Adenine nucleotide alpha hydrolases-like"/>
    <property type="match status" value="1"/>
</dbReference>
<dbReference type="CDD" id="cd00293">
    <property type="entry name" value="USP-like"/>
    <property type="match status" value="1"/>
</dbReference>
<dbReference type="PRINTS" id="PR01438">
    <property type="entry name" value="UNVRSLSTRESS"/>
</dbReference>
<sequence>MTAQPRTIVVGVDGSPASRTALQWALNLAATQDFHVTAVAVQRRSPAFVPATSMALLPHGTFPEPSMETRAERLHSVVEAAGDHHATVTELLLTGEPARELTQLAGLDDLLVVGSHGAITTATALLGSITMGCLRHARCPVVIVPADRGKESHG</sequence>
<dbReference type="Pfam" id="PF00582">
    <property type="entry name" value="Usp"/>
    <property type="match status" value="1"/>
</dbReference>
<dbReference type="InterPro" id="IPR014729">
    <property type="entry name" value="Rossmann-like_a/b/a_fold"/>
</dbReference>
<name>A0ABS8Z9S0_9PSEU</name>
<dbReference type="Gene3D" id="3.40.50.620">
    <property type="entry name" value="HUPs"/>
    <property type="match status" value="1"/>
</dbReference>
<dbReference type="InterPro" id="IPR006015">
    <property type="entry name" value="Universal_stress_UspA"/>
</dbReference>
<evidence type="ECO:0000259" key="2">
    <source>
        <dbReference type="Pfam" id="PF00582"/>
    </source>
</evidence>
<dbReference type="EMBL" id="JAJVCN010000001">
    <property type="protein sequence ID" value="MCE7004620.1"/>
    <property type="molecule type" value="Genomic_DNA"/>
</dbReference>
<comment type="similarity">
    <text evidence="1">Belongs to the universal stress protein A family.</text>
</comment>
<evidence type="ECO:0000313" key="3">
    <source>
        <dbReference type="EMBL" id="MCE7004620.1"/>
    </source>
</evidence>